<gene>
    <name evidence="3" type="ORF">PZE19_01250</name>
</gene>
<dbReference type="Gene3D" id="3.90.850.10">
    <property type="entry name" value="Fumarylacetoacetase-like, C-terminal domain"/>
    <property type="match status" value="1"/>
</dbReference>
<dbReference type="Pfam" id="PF01557">
    <property type="entry name" value="FAA_hydrolase"/>
    <property type="match status" value="1"/>
</dbReference>
<organism evidence="3 4">
    <name type="scientific">Paludisphaera mucosa</name>
    <dbReference type="NCBI Taxonomy" id="3030827"/>
    <lineage>
        <taxon>Bacteria</taxon>
        <taxon>Pseudomonadati</taxon>
        <taxon>Planctomycetota</taxon>
        <taxon>Planctomycetia</taxon>
        <taxon>Isosphaerales</taxon>
        <taxon>Isosphaeraceae</taxon>
        <taxon>Paludisphaera</taxon>
    </lineage>
</organism>
<dbReference type="RefSeq" id="WP_277858766.1">
    <property type="nucleotide sequence ID" value="NZ_JARRAG010000001.1"/>
</dbReference>
<dbReference type="InterPro" id="IPR011234">
    <property type="entry name" value="Fumarylacetoacetase-like_C"/>
</dbReference>
<dbReference type="PANTHER" id="PTHR30143:SF0">
    <property type="entry name" value="2-KETO-4-PENTENOATE HYDRATASE"/>
    <property type="match status" value="1"/>
</dbReference>
<name>A0ABT6F4G3_9BACT</name>
<reference evidence="3 4" key="1">
    <citation type="submission" date="2023-03" db="EMBL/GenBank/DDBJ databases">
        <title>Paludisphaera mucosa sp. nov. a novel planctomycete from northern fen.</title>
        <authorList>
            <person name="Ivanova A."/>
        </authorList>
    </citation>
    <scope>NUCLEOTIDE SEQUENCE [LARGE SCALE GENOMIC DNA]</scope>
    <source>
        <strain evidence="3 4">Pla2</strain>
    </source>
</reference>
<evidence type="ECO:0000256" key="1">
    <source>
        <dbReference type="ARBA" id="ARBA00023239"/>
    </source>
</evidence>
<keyword evidence="1" id="KW-0456">Lyase</keyword>
<evidence type="ECO:0000313" key="4">
    <source>
        <dbReference type="Proteomes" id="UP001216907"/>
    </source>
</evidence>
<dbReference type="InterPro" id="IPR036663">
    <property type="entry name" value="Fumarylacetoacetase_C_sf"/>
</dbReference>
<proteinExistence type="predicted"/>
<evidence type="ECO:0000313" key="3">
    <source>
        <dbReference type="EMBL" id="MDG3002402.1"/>
    </source>
</evidence>
<keyword evidence="4" id="KW-1185">Reference proteome</keyword>
<accession>A0ABT6F4G3</accession>
<protein>
    <recommendedName>
        <fullName evidence="2">Fumarylacetoacetase-like C-terminal domain-containing protein</fullName>
    </recommendedName>
</protein>
<dbReference type="InterPro" id="IPR050772">
    <property type="entry name" value="Hydratase-Decarb/MhpD_sf"/>
</dbReference>
<dbReference type="Proteomes" id="UP001216907">
    <property type="component" value="Unassembled WGS sequence"/>
</dbReference>
<evidence type="ECO:0000259" key="2">
    <source>
        <dbReference type="Pfam" id="PF01557"/>
    </source>
</evidence>
<feature type="domain" description="Fumarylacetoacetase-like C-terminal" evidence="2">
    <location>
        <begin position="97"/>
        <end position="255"/>
    </location>
</feature>
<dbReference type="PANTHER" id="PTHR30143">
    <property type="entry name" value="ACID HYDRATASE"/>
    <property type="match status" value="1"/>
</dbReference>
<dbReference type="EMBL" id="JARRAG010000001">
    <property type="protein sequence ID" value="MDG3002402.1"/>
    <property type="molecule type" value="Genomic_DNA"/>
</dbReference>
<comment type="caution">
    <text evidence="3">The sequence shown here is derived from an EMBL/GenBank/DDBJ whole genome shotgun (WGS) entry which is preliminary data.</text>
</comment>
<sequence>MSVDPQGLARRMLADFDARTPGRLFAEPIDLTSGQAYALQAEVARLREARGERVVGYKLGCTSPAVQKQLGIDEPIFARLFDTDRHDSETRLSHASYANLAVEGELAVRLAADLPPTIPAGEGCLDAIESTFPVIELHHYVLRSPKPCVHELIATNGMHAGFVLAEGSSGGPRARVRNLTVALNDEIFGRSDSPWTMADPIASLRWLAARLGEHGLGLSRGQVILTGSPLPLYPVGPGDRVVVEAPPLARCRVSVDS</sequence>
<dbReference type="SUPFAM" id="SSF56529">
    <property type="entry name" value="FAH"/>
    <property type="match status" value="1"/>
</dbReference>